<keyword evidence="1" id="KW-1133">Transmembrane helix</keyword>
<evidence type="ECO:0000313" key="2">
    <source>
        <dbReference type="EMBL" id="KKN17229.1"/>
    </source>
</evidence>
<organism evidence="2">
    <name type="scientific">marine sediment metagenome</name>
    <dbReference type="NCBI Taxonomy" id="412755"/>
    <lineage>
        <taxon>unclassified sequences</taxon>
        <taxon>metagenomes</taxon>
        <taxon>ecological metagenomes</taxon>
    </lineage>
</organism>
<sequence length="178" mass="20608">MDGNGNLASDFNENFLEIMKNWLNVFTRPEKVTEEEVSVSKEKKICLVCKNKIARDNYICPDCNIFYCFICKSALIDVENVCWACNAPIDPSKPVKLDKEKEEEIDVKIFEKLETTANQVIYKNCMVFFFGQLFSLPGSSIVFFVIFVWIEDVTSIPHHFFIFSLLIDFLKGVIPLFF</sequence>
<accession>A0A0F9NGZ7</accession>
<keyword evidence="1" id="KW-0812">Transmembrane</keyword>
<feature type="transmembrane region" description="Helical" evidence="1">
    <location>
        <begin position="127"/>
        <end position="150"/>
    </location>
</feature>
<keyword evidence="1" id="KW-0472">Membrane</keyword>
<gene>
    <name evidence="2" type="ORF">LCGC14_0967930</name>
</gene>
<dbReference type="EMBL" id="LAZR01003543">
    <property type="protein sequence ID" value="KKN17229.1"/>
    <property type="molecule type" value="Genomic_DNA"/>
</dbReference>
<evidence type="ECO:0000256" key="1">
    <source>
        <dbReference type="SAM" id="Phobius"/>
    </source>
</evidence>
<feature type="transmembrane region" description="Helical" evidence="1">
    <location>
        <begin position="156"/>
        <end position="177"/>
    </location>
</feature>
<name>A0A0F9NGZ7_9ZZZZ</name>
<protein>
    <submittedName>
        <fullName evidence="2">Uncharacterized protein</fullName>
    </submittedName>
</protein>
<comment type="caution">
    <text evidence="2">The sequence shown here is derived from an EMBL/GenBank/DDBJ whole genome shotgun (WGS) entry which is preliminary data.</text>
</comment>
<dbReference type="AlphaFoldDB" id="A0A0F9NGZ7"/>
<proteinExistence type="predicted"/>
<reference evidence="2" key="1">
    <citation type="journal article" date="2015" name="Nature">
        <title>Complex archaea that bridge the gap between prokaryotes and eukaryotes.</title>
        <authorList>
            <person name="Spang A."/>
            <person name="Saw J.H."/>
            <person name="Jorgensen S.L."/>
            <person name="Zaremba-Niedzwiedzka K."/>
            <person name="Martijn J."/>
            <person name="Lind A.E."/>
            <person name="van Eijk R."/>
            <person name="Schleper C."/>
            <person name="Guy L."/>
            <person name="Ettema T.J."/>
        </authorList>
    </citation>
    <scope>NUCLEOTIDE SEQUENCE</scope>
</reference>